<dbReference type="EMBL" id="CADEPM010000008">
    <property type="protein sequence ID" value="CAB3409102.1"/>
    <property type="molecule type" value="Genomic_DNA"/>
</dbReference>
<keyword evidence="4" id="KW-1185">Reference proteome</keyword>
<feature type="signal peptide" evidence="2">
    <location>
        <begin position="1"/>
        <end position="18"/>
    </location>
</feature>
<proteinExistence type="predicted"/>
<feature type="region of interest" description="Disordered" evidence="1">
    <location>
        <begin position="25"/>
        <end position="84"/>
    </location>
</feature>
<feature type="compositionally biased region" description="Basic and acidic residues" evidence="1">
    <location>
        <begin position="25"/>
        <end position="34"/>
    </location>
</feature>
<gene>
    <name evidence="3" type="ORF">CBOVIS_LOCUS10795</name>
</gene>
<evidence type="ECO:0000256" key="2">
    <source>
        <dbReference type="SAM" id="SignalP"/>
    </source>
</evidence>
<feature type="compositionally biased region" description="Basic residues" evidence="1">
    <location>
        <begin position="70"/>
        <end position="84"/>
    </location>
</feature>
<organism evidence="3 4">
    <name type="scientific">Caenorhabditis bovis</name>
    <dbReference type="NCBI Taxonomy" id="2654633"/>
    <lineage>
        <taxon>Eukaryota</taxon>
        <taxon>Metazoa</taxon>
        <taxon>Ecdysozoa</taxon>
        <taxon>Nematoda</taxon>
        <taxon>Chromadorea</taxon>
        <taxon>Rhabditida</taxon>
        <taxon>Rhabditina</taxon>
        <taxon>Rhabditomorpha</taxon>
        <taxon>Rhabditoidea</taxon>
        <taxon>Rhabditidae</taxon>
        <taxon>Peloderinae</taxon>
        <taxon>Caenorhabditis</taxon>
    </lineage>
</organism>
<reference evidence="3 4" key="1">
    <citation type="submission" date="2020-04" db="EMBL/GenBank/DDBJ databases">
        <authorList>
            <person name="Laetsch R D."/>
            <person name="Stevens L."/>
            <person name="Kumar S."/>
            <person name="Blaxter L. M."/>
        </authorList>
    </citation>
    <scope>NUCLEOTIDE SEQUENCE [LARGE SCALE GENOMIC DNA]</scope>
</reference>
<evidence type="ECO:0000313" key="4">
    <source>
        <dbReference type="Proteomes" id="UP000494206"/>
    </source>
</evidence>
<comment type="caution">
    <text evidence="3">The sequence shown here is derived from an EMBL/GenBank/DDBJ whole genome shotgun (WGS) entry which is preliminary data.</text>
</comment>
<keyword evidence="2" id="KW-0732">Signal</keyword>
<name>A0A8S1FDC8_9PELO</name>
<accession>A0A8S1FDC8</accession>
<dbReference type="AlphaFoldDB" id="A0A8S1FDC8"/>
<feature type="chain" id="PRO_5035727044" evidence="2">
    <location>
        <begin position="19"/>
        <end position="84"/>
    </location>
</feature>
<sequence length="84" mass="9632">MKSVYFLLLLSFIVAINARKVSDEEYRSPLERKPAPPPATFSNGVNGVRINVEILPQHTDGDDSDSSEHHVRKSRKHKMRFVRD</sequence>
<dbReference type="Proteomes" id="UP000494206">
    <property type="component" value="Unassembled WGS sequence"/>
</dbReference>
<evidence type="ECO:0000256" key="1">
    <source>
        <dbReference type="SAM" id="MobiDB-lite"/>
    </source>
</evidence>
<protein>
    <submittedName>
        <fullName evidence="3">Uncharacterized protein</fullName>
    </submittedName>
</protein>
<evidence type="ECO:0000313" key="3">
    <source>
        <dbReference type="EMBL" id="CAB3409102.1"/>
    </source>
</evidence>